<dbReference type="AlphaFoldDB" id="A0A6N6WSL9"/>
<evidence type="ECO:0000256" key="2">
    <source>
        <dbReference type="ARBA" id="ARBA00022679"/>
    </source>
</evidence>
<organism evidence="11 12">
    <name type="scientific">Escherichia coli</name>
    <dbReference type="NCBI Taxonomy" id="562"/>
    <lineage>
        <taxon>Bacteria</taxon>
        <taxon>Pseudomonadati</taxon>
        <taxon>Pseudomonadota</taxon>
        <taxon>Gammaproteobacteria</taxon>
        <taxon>Enterobacterales</taxon>
        <taxon>Enterobacteriaceae</taxon>
        <taxon>Escherichia</taxon>
    </lineage>
</organism>
<dbReference type="GO" id="GO:0003964">
    <property type="term" value="F:RNA-directed DNA polymerase activity"/>
    <property type="evidence" value="ECO:0007669"/>
    <property type="project" value="UniProtKB-KW"/>
</dbReference>
<evidence type="ECO:0000313" key="11">
    <source>
        <dbReference type="EMBL" id="KAE9723364.1"/>
    </source>
</evidence>
<evidence type="ECO:0000256" key="8">
    <source>
        <dbReference type="ARBA" id="ARBA00034120"/>
    </source>
</evidence>
<dbReference type="EMBL" id="WSGM01000303">
    <property type="protein sequence ID" value="KAE9723364.1"/>
    <property type="molecule type" value="Genomic_DNA"/>
</dbReference>
<dbReference type="PANTHER" id="PTHR34047:SF7">
    <property type="entry name" value="RNA-DIRECTED DNA POLYMERASE"/>
    <property type="match status" value="1"/>
</dbReference>
<dbReference type="PROSITE" id="PS50878">
    <property type="entry name" value="RT_POL"/>
    <property type="match status" value="1"/>
</dbReference>
<dbReference type="InterPro" id="IPR043502">
    <property type="entry name" value="DNA/RNA_pol_sf"/>
</dbReference>
<dbReference type="SUPFAM" id="SSF56672">
    <property type="entry name" value="DNA/RNA polymerases"/>
    <property type="match status" value="1"/>
</dbReference>
<dbReference type="Proteomes" id="UP000437875">
    <property type="component" value="Unassembled WGS sequence"/>
</dbReference>
<sequence length="264" mass="30027">AITSVSDIANLLGVPAGQLLYILYRKKDNYRTFEIEKKNGKKRVINAPCGGLSILQTRLKPVLEYFYRPKKSAHGFIKGKSIITNAGMHIKKNFVVNIDLENYFESISFARVYGIFKSKPFNFAHPAATVLAQLCTHNGKLPQGACTSPILANIASASLDKQLTQFAGRKKISYSRYADDITFSFNQRNIDIIKKNDDGSYSLSETIDNIISKNGFKINYDKFRVQTRNTRQSVTGLVVNDKVNITRRYRRITRSMIHRWTDDK</sequence>
<dbReference type="Pfam" id="PF00078">
    <property type="entry name" value="RVT_1"/>
    <property type="match status" value="1"/>
</dbReference>
<keyword evidence="3" id="KW-0548">Nucleotidyltransferase</keyword>
<keyword evidence="6" id="KW-0695">RNA-directed DNA polymerase</keyword>
<feature type="non-terminal residue" evidence="11">
    <location>
        <position position="1"/>
    </location>
</feature>
<evidence type="ECO:0000256" key="3">
    <source>
        <dbReference type="ARBA" id="ARBA00022695"/>
    </source>
</evidence>
<evidence type="ECO:0000256" key="6">
    <source>
        <dbReference type="ARBA" id="ARBA00022918"/>
    </source>
</evidence>
<dbReference type="GO" id="GO:0046872">
    <property type="term" value="F:metal ion binding"/>
    <property type="evidence" value="ECO:0007669"/>
    <property type="project" value="UniProtKB-KW"/>
</dbReference>
<evidence type="ECO:0000256" key="1">
    <source>
        <dbReference type="ARBA" id="ARBA00012493"/>
    </source>
</evidence>
<gene>
    <name evidence="11" type="ORF">GP711_26445</name>
</gene>
<name>A0A6N6WSL9_ECOLX</name>
<dbReference type="InterPro" id="IPR000477">
    <property type="entry name" value="RT_dom"/>
</dbReference>
<feature type="non-terminal residue" evidence="11">
    <location>
        <position position="264"/>
    </location>
</feature>
<dbReference type="InterPro" id="IPR051083">
    <property type="entry name" value="GrpII_Intron_Splice-Mob/Def"/>
</dbReference>
<dbReference type="EC" id="2.7.7.49" evidence="1"/>
<comment type="similarity">
    <text evidence="8">Belongs to the bacterial reverse transcriptase family.</text>
</comment>
<dbReference type="GO" id="GO:0051607">
    <property type="term" value="P:defense response to virus"/>
    <property type="evidence" value="ECO:0007669"/>
    <property type="project" value="UniProtKB-KW"/>
</dbReference>
<evidence type="ECO:0000256" key="4">
    <source>
        <dbReference type="ARBA" id="ARBA00022723"/>
    </source>
</evidence>
<accession>A0A6N6WSL9</accession>
<evidence type="ECO:0000313" key="12">
    <source>
        <dbReference type="Proteomes" id="UP000437875"/>
    </source>
</evidence>
<keyword evidence="4" id="KW-0479">Metal-binding</keyword>
<comment type="caution">
    <text evidence="11">The sequence shown here is derived from an EMBL/GenBank/DDBJ whole genome shotgun (WGS) entry which is preliminary data.</text>
</comment>
<reference evidence="11 12" key="1">
    <citation type="submission" date="2019-10" db="EMBL/GenBank/DDBJ databases">
        <title>Antimicrobial-resistant enteric bacteria are widely distributed amongst people, animals and the environment in northern Tanzania.</title>
        <authorList>
            <person name="Subbiah M."/>
            <person name="Call D.R."/>
        </authorList>
    </citation>
    <scope>NUCLEOTIDE SEQUENCE [LARGE SCALE GENOMIC DNA]</scope>
    <source>
        <strain evidence="11 12">TzEc067</strain>
    </source>
</reference>
<dbReference type="PRINTS" id="PR00866">
    <property type="entry name" value="RNADNAPOLMS"/>
</dbReference>
<dbReference type="PANTHER" id="PTHR34047">
    <property type="entry name" value="NUCLEAR INTRON MATURASE 1, MITOCHONDRIAL-RELATED"/>
    <property type="match status" value="1"/>
</dbReference>
<comment type="catalytic activity">
    <reaction evidence="9">
        <text>DNA(n) + a 2'-deoxyribonucleoside 5'-triphosphate = DNA(n+1) + diphosphate</text>
        <dbReference type="Rhea" id="RHEA:22508"/>
        <dbReference type="Rhea" id="RHEA-COMP:17339"/>
        <dbReference type="Rhea" id="RHEA-COMP:17340"/>
        <dbReference type="ChEBI" id="CHEBI:33019"/>
        <dbReference type="ChEBI" id="CHEBI:61560"/>
        <dbReference type="ChEBI" id="CHEBI:173112"/>
        <dbReference type="EC" id="2.7.7.49"/>
    </reaction>
</comment>
<proteinExistence type="inferred from homology"/>
<feature type="domain" description="Reverse transcriptase" evidence="10">
    <location>
        <begin position="26"/>
        <end position="239"/>
    </location>
</feature>
<keyword evidence="7" id="KW-0051">Antiviral defense</keyword>
<evidence type="ECO:0000256" key="7">
    <source>
        <dbReference type="ARBA" id="ARBA00023118"/>
    </source>
</evidence>
<evidence type="ECO:0000256" key="5">
    <source>
        <dbReference type="ARBA" id="ARBA00022842"/>
    </source>
</evidence>
<dbReference type="CDD" id="cd03487">
    <property type="entry name" value="RT_Bac_retron_II"/>
    <property type="match status" value="1"/>
</dbReference>
<keyword evidence="2" id="KW-0808">Transferase</keyword>
<evidence type="ECO:0000259" key="10">
    <source>
        <dbReference type="PROSITE" id="PS50878"/>
    </source>
</evidence>
<evidence type="ECO:0000256" key="9">
    <source>
        <dbReference type="ARBA" id="ARBA00048173"/>
    </source>
</evidence>
<keyword evidence="5" id="KW-0460">Magnesium</keyword>
<dbReference type="GO" id="GO:0003723">
    <property type="term" value="F:RNA binding"/>
    <property type="evidence" value="ECO:0007669"/>
    <property type="project" value="InterPro"/>
</dbReference>
<dbReference type="InterPro" id="IPR000123">
    <property type="entry name" value="Reverse_transcriptase_msDNA"/>
</dbReference>
<protein>
    <recommendedName>
        <fullName evidence="1">RNA-directed DNA polymerase</fullName>
        <ecNumber evidence="1">2.7.7.49</ecNumber>
    </recommendedName>
</protein>
<dbReference type="RefSeq" id="WP_199269321.1">
    <property type="nucleotide sequence ID" value="NZ_WSGM01000303.1"/>
</dbReference>